<proteinExistence type="predicted"/>
<name>A0AAV8W9A9_9CUCU</name>
<dbReference type="Proteomes" id="UP001159042">
    <property type="component" value="Unassembled WGS sequence"/>
</dbReference>
<keyword evidence="2" id="KW-1185">Reference proteome</keyword>
<organism evidence="1 2">
    <name type="scientific">Exocentrus adspersus</name>
    <dbReference type="NCBI Taxonomy" id="1586481"/>
    <lineage>
        <taxon>Eukaryota</taxon>
        <taxon>Metazoa</taxon>
        <taxon>Ecdysozoa</taxon>
        <taxon>Arthropoda</taxon>
        <taxon>Hexapoda</taxon>
        <taxon>Insecta</taxon>
        <taxon>Pterygota</taxon>
        <taxon>Neoptera</taxon>
        <taxon>Endopterygota</taxon>
        <taxon>Coleoptera</taxon>
        <taxon>Polyphaga</taxon>
        <taxon>Cucujiformia</taxon>
        <taxon>Chrysomeloidea</taxon>
        <taxon>Cerambycidae</taxon>
        <taxon>Lamiinae</taxon>
        <taxon>Acanthocinini</taxon>
        <taxon>Exocentrus</taxon>
    </lineage>
</organism>
<protein>
    <submittedName>
        <fullName evidence="1">Uncharacterized protein</fullName>
    </submittedName>
</protein>
<gene>
    <name evidence="1" type="ORF">NQ315_001708</name>
</gene>
<evidence type="ECO:0000313" key="1">
    <source>
        <dbReference type="EMBL" id="KAJ8923154.1"/>
    </source>
</evidence>
<dbReference type="AlphaFoldDB" id="A0AAV8W9A9"/>
<sequence length="95" mass="11059">MSIGVELAALLSSCERNILQSTYTKADFSYHNIKQSLHNMWAKIYVLEASEQRSSSIKKIHECLEKLEKRVAENEQKKYSSYYARAPERDRVTQS</sequence>
<accession>A0AAV8W9A9</accession>
<comment type="caution">
    <text evidence="1">The sequence shown here is derived from an EMBL/GenBank/DDBJ whole genome shotgun (WGS) entry which is preliminary data.</text>
</comment>
<dbReference type="EMBL" id="JANEYG010000005">
    <property type="protein sequence ID" value="KAJ8923154.1"/>
    <property type="molecule type" value="Genomic_DNA"/>
</dbReference>
<evidence type="ECO:0000313" key="2">
    <source>
        <dbReference type="Proteomes" id="UP001159042"/>
    </source>
</evidence>
<reference evidence="1 2" key="1">
    <citation type="journal article" date="2023" name="Insect Mol. Biol.">
        <title>Genome sequencing provides insights into the evolution of gene families encoding plant cell wall-degrading enzymes in longhorned beetles.</title>
        <authorList>
            <person name="Shin N.R."/>
            <person name="Okamura Y."/>
            <person name="Kirsch R."/>
            <person name="Pauchet Y."/>
        </authorList>
    </citation>
    <scope>NUCLEOTIDE SEQUENCE [LARGE SCALE GENOMIC DNA]</scope>
    <source>
        <strain evidence="1">EAD_L_NR</strain>
    </source>
</reference>